<keyword evidence="1" id="KW-0805">Transcription regulation</keyword>
<sequence length="312" mass="33887">MRNLLFDSYDLGATEDFLVDAYTSMSITDDSARGVRTRVRRDMLGPVSLDRLRFGFDMSYDADALHKVCLCTMHSGSIEETVRDTGVGAFVPGEIGMLTPPELPYSGVVRSADYSVTMFDTALLDRAAADARTPVRITGPRPVSAAAGRLLSEVVEHLRRLAADPDACSDLVSATAVDYLTATVLHTMPTTAVVEPTTLDRRDARPDTVRRAVAYIESHLGESISVVDIAAAACVTVRALQLAFRRHLDTTPARYLRRLRLAAAHEHLIAADPADGATVTSVAYEWGFAHPGRFAIAYRRAYGCAPVTTLRS</sequence>
<dbReference type="InterPro" id="IPR009057">
    <property type="entry name" value="Homeodomain-like_sf"/>
</dbReference>
<evidence type="ECO:0000256" key="1">
    <source>
        <dbReference type="ARBA" id="ARBA00023015"/>
    </source>
</evidence>
<dbReference type="Gene3D" id="1.10.10.60">
    <property type="entry name" value="Homeodomain-like"/>
    <property type="match status" value="1"/>
</dbReference>
<dbReference type="SMART" id="SM00342">
    <property type="entry name" value="HTH_ARAC"/>
    <property type="match status" value="1"/>
</dbReference>
<dbReference type="SUPFAM" id="SSF46689">
    <property type="entry name" value="Homeodomain-like"/>
    <property type="match status" value="2"/>
</dbReference>
<dbReference type="Pfam" id="PF12833">
    <property type="entry name" value="HTH_18"/>
    <property type="match status" value="1"/>
</dbReference>
<evidence type="ECO:0000256" key="3">
    <source>
        <dbReference type="ARBA" id="ARBA00023163"/>
    </source>
</evidence>
<dbReference type="InterPro" id="IPR018060">
    <property type="entry name" value="HTH_AraC"/>
</dbReference>
<dbReference type="PROSITE" id="PS01124">
    <property type="entry name" value="HTH_ARAC_FAMILY_2"/>
    <property type="match status" value="1"/>
</dbReference>
<dbReference type="GO" id="GO:0043565">
    <property type="term" value="F:sequence-specific DNA binding"/>
    <property type="evidence" value="ECO:0007669"/>
    <property type="project" value="InterPro"/>
</dbReference>
<reference evidence="5" key="1">
    <citation type="submission" date="2020-11" db="EMBL/GenBank/DDBJ databases">
        <title>Nocardia NEAU-351.nov., a novel actinomycete isolated from the cow dung.</title>
        <authorList>
            <person name="Zhang X."/>
        </authorList>
    </citation>
    <scope>NUCLEOTIDE SEQUENCE</scope>
    <source>
        <strain evidence="5">NEAU-351</strain>
    </source>
</reference>
<evidence type="ECO:0000259" key="4">
    <source>
        <dbReference type="PROSITE" id="PS01124"/>
    </source>
</evidence>
<dbReference type="InterPro" id="IPR035418">
    <property type="entry name" value="AraC-bd_2"/>
</dbReference>
<evidence type="ECO:0000256" key="2">
    <source>
        <dbReference type="ARBA" id="ARBA00023125"/>
    </source>
</evidence>
<protein>
    <submittedName>
        <fullName evidence="5">Helix-turn-helix transcriptional regulator</fullName>
    </submittedName>
</protein>
<comment type="caution">
    <text evidence="5">The sequence shown here is derived from an EMBL/GenBank/DDBJ whole genome shotgun (WGS) entry which is preliminary data.</text>
</comment>
<gene>
    <name evidence="5" type="ORF">IT779_10950</name>
</gene>
<evidence type="ECO:0000313" key="5">
    <source>
        <dbReference type="EMBL" id="MBH0776802.1"/>
    </source>
</evidence>
<keyword evidence="2" id="KW-0238">DNA-binding</keyword>
<dbReference type="AlphaFoldDB" id="A0A931I8C5"/>
<dbReference type="InterPro" id="IPR050204">
    <property type="entry name" value="AraC_XylS_family_regulators"/>
</dbReference>
<feature type="domain" description="HTH araC/xylS-type" evidence="4">
    <location>
        <begin position="210"/>
        <end position="312"/>
    </location>
</feature>
<evidence type="ECO:0000313" key="6">
    <source>
        <dbReference type="Proteomes" id="UP000655751"/>
    </source>
</evidence>
<dbReference type="PANTHER" id="PTHR46796">
    <property type="entry name" value="HTH-TYPE TRANSCRIPTIONAL ACTIVATOR RHAS-RELATED"/>
    <property type="match status" value="1"/>
</dbReference>
<keyword evidence="6" id="KW-1185">Reference proteome</keyword>
<dbReference type="Pfam" id="PF14525">
    <property type="entry name" value="AraC_binding_2"/>
    <property type="match status" value="1"/>
</dbReference>
<dbReference type="EMBL" id="JADMLG010000003">
    <property type="protein sequence ID" value="MBH0776802.1"/>
    <property type="molecule type" value="Genomic_DNA"/>
</dbReference>
<dbReference type="Proteomes" id="UP000655751">
    <property type="component" value="Unassembled WGS sequence"/>
</dbReference>
<accession>A0A931I8C5</accession>
<dbReference type="PANTHER" id="PTHR46796:SF12">
    <property type="entry name" value="HTH-TYPE DNA-BINDING TRANSCRIPTIONAL ACTIVATOR EUTR"/>
    <property type="match status" value="1"/>
</dbReference>
<name>A0A931I8C5_9NOCA</name>
<proteinExistence type="predicted"/>
<keyword evidence="3" id="KW-0804">Transcription</keyword>
<organism evidence="5 6">
    <name type="scientific">Nocardia bovistercoris</name>
    <dbReference type="NCBI Taxonomy" id="2785916"/>
    <lineage>
        <taxon>Bacteria</taxon>
        <taxon>Bacillati</taxon>
        <taxon>Actinomycetota</taxon>
        <taxon>Actinomycetes</taxon>
        <taxon>Mycobacteriales</taxon>
        <taxon>Nocardiaceae</taxon>
        <taxon>Nocardia</taxon>
    </lineage>
</organism>
<dbReference type="RefSeq" id="WP_196149110.1">
    <property type="nucleotide sequence ID" value="NZ_JADMLG010000003.1"/>
</dbReference>
<dbReference type="GO" id="GO:0003700">
    <property type="term" value="F:DNA-binding transcription factor activity"/>
    <property type="evidence" value="ECO:0007669"/>
    <property type="project" value="InterPro"/>
</dbReference>